<keyword evidence="5" id="KW-0998">Cell outer membrane</keyword>
<protein>
    <submittedName>
        <fullName evidence="8">RagB/SusD family nutrient uptake outer membrane protein</fullName>
    </submittedName>
</protein>
<dbReference type="InterPro" id="IPR011990">
    <property type="entry name" value="TPR-like_helical_dom_sf"/>
</dbReference>
<evidence type="ECO:0000256" key="4">
    <source>
        <dbReference type="ARBA" id="ARBA00023136"/>
    </source>
</evidence>
<evidence type="ECO:0000256" key="3">
    <source>
        <dbReference type="ARBA" id="ARBA00022729"/>
    </source>
</evidence>
<evidence type="ECO:0000313" key="9">
    <source>
        <dbReference type="Proteomes" id="UP000310760"/>
    </source>
</evidence>
<dbReference type="Pfam" id="PF07980">
    <property type="entry name" value="SusD_RagB"/>
    <property type="match status" value="1"/>
</dbReference>
<dbReference type="InterPro" id="IPR033985">
    <property type="entry name" value="SusD-like_N"/>
</dbReference>
<accession>A0A4V3RTH8</accession>
<dbReference type="AlphaFoldDB" id="A0A4V3RTH8"/>
<evidence type="ECO:0000259" key="6">
    <source>
        <dbReference type="Pfam" id="PF07980"/>
    </source>
</evidence>
<comment type="subcellular location">
    <subcellularLocation>
        <location evidence="1">Cell outer membrane</location>
    </subcellularLocation>
</comment>
<comment type="caution">
    <text evidence="8">The sequence shown here is derived from an EMBL/GenBank/DDBJ whole genome shotgun (WGS) entry which is preliminary data.</text>
</comment>
<dbReference type="Proteomes" id="UP000310760">
    <property type="component" value="Unassembled WGS sequence"/>
</dbReference>
<evidence type="ECO:0000259" key="7">
    <source>
        <dbReference type="Pfam" id="PF14322"/>
    </source>
</evidence>
<feature type="domain" description="RagB/SusD" evidence="6">
    <location>
        <begin position="300"/>
        <end position="641"/>
    </location>
</feature>
<dbReference type="Pfam" id="PF14322">
    <property type="entry name" value="SusD-like_3"/>
    <property type="match status" value="1"/>
</dbReference>
<keyword evidence="3" id="KW-0732">Signal</keyword>
<organism evidence="8 9">
    <name type="scientific">Phocaeicola sartorii</name>
    <dbReference type="NCBI Taxonomy" id="671267"/>
    <lineage>
        <taxon>Bacteria</taxon>
        <taxon>Pseudomonadati</taxon>
        <taxon>Bacteroidota</taxon>
        <taxon>Bacteroidia</taxon>
        <taxon>Bacteroidales</taxon>
        <taxon>Bacteroidaceae</taxon>
        <taxon>Phocaeicola</taxon>
    </lineage>
</organism>
<reference evidence="8 9" key="1">
    <citation type="submission" date="2019-04" db="EMBL/GenBank/DDBJ databases">
        <title>Microbes associate with the intestines of laboratory mice.</title>
        <authorList>
            <person name="Navarre W."/>
            <person name="Wong E."/>
            <person name="Huang K."/>
            <person name="Tropini C."/>
            <person name="Ng K."/>
            <person name="Yu B."/>
        </authorList>
    </citation>
    <scope>NUCLEOTIDE SEQUENCE [LARGE SCALE GENOMIC DNA]</scope>
    <source>
        <strain evidence="8 9">NM22_B1</strain>
    </source>
</reference>
<dbReference type="SUPFAM" id="SSF48452">
    <property type="entry name" value="TPR-like"/>
    <property type="match status" value="1"/>
</dbReference>
<sequence>MASLSACNDDSMDRFPIEKPSEETAFKTSLNFKTYAWGLYGIFTNKDIMLRGYNMTGANTSYWEGDRLANYVRNGRSLRSIANPYANHGINANNTSGYVFSYIRSVNVMLDNIDGSQMDDNEKAHWRSVGYFFRAYNYVELIMRYGDVPWIDHVLTEEEGRNDIPQRRPRAEVAELVLNDLLYASENINTGAFAKMDADGKNTINKHVVDALISRFGLWEGTWQKYHNVEDGNPELYLNASLKASETLMKAFPNVGNNYDASFNTEDLSTIPGTILYKEFVYDVIAHNTMQFLRSDASAMEATKQSVNMFLMQNGKPVHHPDNADTYNDKTMNDEFRNRDYRLYFNIIPPYKVAKGTSGTTWRYSTTEDYTEGGCFNNPNCRMDGSPESDREYIDLMEQISASTGKRLPVSNWAGNVLHLTPHFFGYEKGGMGTIGPMRCVSGYFCWKEYNTWDKTIAGSFQVGSADKPIFKIEEVLLNYAEAKYELGGFDQIIADKTINVLRPRVNVANMNVAEINENFDPDRDPSVEPVLWEIRRERFTELFGEGFGFYDIRRWKTAPWWINQKPLGVYMRRTDQGGMPDKYIFVDEYGNVNYEEGYMELEPTRPDELSDKGWDDTFYLYPIPAKQFTLNSGLKQNPGWEKF</sequence>
<feature type="domain" description="SusD-like N-terminal" evidence="7">
    <location>
        <begin position="92"/>
        <end position="189"/>
    </location>
</feature>
<dbReference type="GO" id="GO:0009279">
    <property type="term" value="C:cell outer membrane"/>
    <property type="evidence" value="ECO:0007669"/>
    <property type="project" value="UniProtKB-SubCell"/>
</dbReference>
<evidence type="ECO:0000313" key="8">
    <source>
        <dbReference type="EMBL" id="TGY71109.1"/>
    </source>
</evidence>
<dbReference type="InterPro" id="IPR012944">
    <property type="entry name" value="SusD_RagB_dom"/>
</dbReference>
<dbReference type="EMBL" id="SRYJ01000014">
    <property type="protein sequence ID" value="TGY71109.1"/>
    <property type="molecule type" value="Genomic_DNA"/>
</dbReference>
<gene>
    <name evidence="8" type="ORF">E5339_07900</name>
</gene>
<keyword evidence="4" id="KW-0472">Membrane</keyword>
<proteinExistence type="inferred from homology"/>
<dbReference type="Gene3D" id="1.25.40.390">
    <property type="match status" value="1"/>
</dbReference>
<comment type="similarity">
    <text evidence="2">Belongs to the SusD family.</text>
</comment>
<evidence type="ECO:0000256" key="2">
    <source>
        <dbReference type="ARBA" id="ARBA00006275"/>
    </source>
</evidence>
<evidence type="ECO:0000256" key="5">
    <source>
        <dbReference type="ARBA" id="ARBA00023237"/>
    </source>
</evidence>
<name>A0A4V3RTH8_9BACT</name>
<evidence type="ECO:0000256" key="1">
    <source>
        <dbReference type="ARBA" id="ARBA00004442"/>
    </source>
</evidence>